<dbReference type="SFLD" id="SFLDG01082">
    <property type="entry name" value="B12-binding_domain_containing"/>
    <property type="match status" value="1"/>
</dbReference>
<feature type="domain" description="Radical SAM core" evidence="6">
    <location>
        <begin position="110"/>
        <end position="214"/>
    </location>
</feature>
<evidence type="ECO:0000256" key="4">
    <source>
        <dbReference type="ARBA" id="ARBA00023004"/>
    </source>
</evidence>
<name>X1GXQ6_9ZZZZ</name>
<sequence length="214" mass="24817">MSPKIYKNNFDIKTIFGGVHVILSPENVIQNNEVDIVCTGEGEGVLEELLDNDLNCTGVRGIWYKAGGQIIKNKNRRLIENLDNLAFPDFNDFDLEKYFAINHNHLPITASRGCPYACSYCSNHALKKKLEGKYVRFRSVGNIIQEIELRIKQYHKEGFKYLYFFDDTFILDRDFVLEFCKKFKGRGFNKLIKWNVNVRADLVTDEIIKSMKDA</sequence>
<evidence type="ECO:0000256" key="1">
    <source>
        <dbReference type="ARBA" id="ARBA00001966"/>
    </source>
</evidence>
<evidence type="ECO:0000256" key="2">
    <source>
        <dbReference type="ARBA" id="ARBA00022691"/>
    </source>
</evidence>
<dbReference type="InterPro" id="IPR007197">
    <property type="entry name" value="rSAM"/>
</dbReference>
<dbReference type="SFLD" id="SFLDS00029">
    <property type="entry name" value="Radical_SAM"/>
    <property type="match status" value="1"/>
</dbReference>
<dbReference type="PANTHER" id="PTHR43409:SF7">
    <property type="entry name" value="BLL1977 PROTEIN"/>
    <property type="match status" value="1"/>
</dbReference>
<dbReference type="Gene3D" id="3.40.50.280">
    <property type="entry name" value="Cobalamin-binding domain"/>
    <property type="match status" value="1"/>
</dbReference>
<feature type="non-terminal residue" evidence="7">
    <location>
        <position position="214"/>
    </location>
</feature>
<dbReference type="EMBL" id="BARU01034299">
    <property type="protein sequence ID" value="GAH62691.1"/>
    <property type="molecule type" value="Genomic_DNA"/>
</dbReference>
<dbReference type="InterPro" id="IPR023404">
    <property type="entry name" value="rSAM_horseshoe"/>
</dbReference>
<keyword evidence="2" id="KW-0949">S-adenosyl-L-methionine</keyword>
<dbReference type="SUPFAM" id="SSF102114">
    <property type="entry name" value="Radical SAM enzymes"/>
    <property type="match status" value="1"/>
</dbReference>
<protein>
    <recommendedName>
        <fullName evidence="6">Radical SAM core domain-containing protein</fullName>
    </recommendedName>
</protein>
<dbReference type="InterPro" id="IPR058240">
    <property type="entry name" value="rSAM_sf"/>
</dbReference>
<dbReference type="PANTHER" id="PTHR43409">
    <property type="entry name" value="ANAEROBIC MAGNESIUM-PROTOPORPHYRIN IX MONOMETHYL ESTER CYCLASE-RELATED"/>
    <property type="match status" value="1"/>
</dbReference>
<comment type="caution">
    <text evidence="7">The sequence shown here is derived from an EMBL/GenBank/DDBJ whole genome shotgun (WGS) entry which is preliminary data.</text>
</comment>
<evidence type="ECO:0000256" key="3">
    <source>
        <dbReference type="ARBA" id="ARBA00022723"/>
    </source>
</evidence>
<organism evidence="7">
    <name type="scientific">marine sediment metagenome</name>
    <dbReference type="NCBI Taxonomy" id="412755"/>
    <lineage>
        <taxon>unclassified sequences</taxon>
        <taxon>metagenomes</taxon>
        <taxon>ecological metagenomes</taxon>
    </lineage>
</organism>
<dbReference type="Pfam" id="PF04055">
    <property type="entry name" value="Radical_SAM"/>
    <property type="match status" value="1"/>
</dbReference>
<dbReference type="AlphaFoldDB" id="X1GXQ6"/>
<reference evidence="7" key="1">
    <citation type="journal article" date="2014" name="Front. Microbiol.">
        <title>High frequency of phylogenetically diverse reductive dehalogenase-homologous genes in deep subseafloor sedimentary metagenomes.</title>
        <authorList>
            <person name="Kawai M."/>
            <person name="Futagami T."/>
            <person name="Toyoda A."/>
            <person name="Takaki Y."/>
            <person name="Nishi S."/>
            <person name="Hori S."/>
            <person name="Arai W."/>
            <person name="Tsubouchi T."/>
            <person name="Morono Y."/>
            <person name="Uchiyama I."/>
            <person name="Ito T."/>
            <person name="Fujiyama A."/>
            <person name="Inagaki F."/>
            <person name="Takami H."/>
        </authorList>
    </citation>
    <scope>NUCLEOTIDE SEQUENCE</scope>
    <source>
        <strain evidence="7">Expedition CK06-06</strain>
    </source>
</reference>
<evidence type="ECO:0000259" key="6">
    <source>
        <dbReference type="Pfam" id="PF04055"/>
    </source>
</evidence>
<accession>X1GXQ6</accession>
<keyword evidence="5" id="KW-0411">Iron-sulfur</keyword>
<dbReference type="InterPro" id="IPR051198">
    <property type="entry name" value="BchE-like"/>
</dbReference>
<keyword evidence="4" id="KW-0408">Iron</keyword>
<evidence type="ECO:0000256" key="5">
    <source>
        <dbReference type="ARBA" id="ARBA00023014"/>
    </source>
</evidence>
<gene>
    <name evidence="7" type="ORF">S03H2_53856</name>
</gene>
<dbReference type="GO" id="GO:0046872">
    <property type="term" value="F:metal ion binding"/>
    <property type="evidence" value="ECO:0007669"/>
    <property type="project" value="UniProtKB-KW"/>
</dbReference>
<dbReference type="GO" id="GO:0003824">
    <property type="term" value="F:catalytic activity"/>
    <property type="evidence" value="ECO:0007669"/>
    <property type="project" value="InterPro"/>
</dbReference>
<comment type="cofactor">
    <cofactor evidence="1">
        <name>[4Fe-4S] cluster</name>
        <dbReference type="ChEBI" id="CHEBI:49883"/>
    </cofactor>
</comment>
<dbReference type="Gene3D" id="3.80.30.20">
    <property type="entry name" value="tm_1862 like domain"/>
    <property type="match status" value="1"/>
</dbReference>
<evidence type="ECO:0000313" key="7">
    <source>
        <dbReference type="EMBL" id="GAH62691.1"/>
    </source>
</evidence>
<keyword evidence="3" id="KW-0479">Metal-binding</keyword>
<dbReference type="GO" id="GO:0051536">
    <property type="term" value="F:iron-sulfur cluster binding"/>
    <property type="evidence" value="ECO:0007669"/>
    <property type="project" value="UniProtKB-KW"/>
</dbReference>
<dbReference type="GO" id="GO:0005829">
    <property type="term" value="C:cytosol"/>
    <property type="evidence" value="ECO:0007669"/>
    <property type="project" value="TreeGrafter"/>
</dbReference>
<proteinExistence type="predicted"/>